<dbReference type="GeneID" id="81391612"/>
<feature type="compositionally biased region" description="Polar residues" evidence="4">
    <location>
        <begin position="72"/>
        <end position="81"/>
    </location>
</feature>
<dbReference type="AlphaFoldDB" id="A0A9W9FQH6"/>
<dbReference type="InterPro" id="IPR031309">
    <property type="entry name" value="Ribosomal_uL5_C"/>
</dbReference>
<accession>A0A9W9FQH6</accession>
<evidence type="ECO:0000256" key="3">
    <source>
        <dbReference type="ARBA" id="ARBA00023274"/>
    </source>
</evidence>
<proteinExistence type="inferred from homology"/>
<dbReference type="SUPFAM" id="SSF55282">
    <property type="entry name" value="RL5-like"/>
    <property type="match status" value="1"/>
</dbReference>
<comment type="similarity">
    <text evidence="1">Belongs to the universal ribosomal protein uL5 family.</text>
</comment>
<feature type="compositionally biased region" description="Polar residues" evidence="4">
    <location>
        <begin position="42"/>
        <end position="57"/>
    </location>
</feature>
<sequence length="336" mass="36901">MAAREPSRYMARALPRALGSTARPQGIACRRFASDEAPARRLSSQMDELETASSLEGTVSEDVAKSFDPVAQANSRKTQLPRSRYQFRSPKYYRGPLHPHQPPPPSDPSSRVFVPGPFSSPRAQQTYTSTIAQDILALCYVHNPPGFKPPPKAPRLREWDDSPPTIRTGPSVDRVVERITIHSHVKGAIKENSSWLHVAGMAIQTISNVKVTTYKSKTSVPSWGVVPGRDTCAVKAELQGENMYHFLGKLIDVVLPRIKDWPGIKGSSGDSSGNITFGLAPESVAMFPEIEVNYDMYPPKMIPGCHITLHTTAKADKDAQLLLSALGLPFYGKMIN</sequence>
<keyword evidence="2" id="KW-0689">Ribosomal protein</keyword>
<feature type="region of interest" description="Disordered" evidence="4">
    <location>
        <begin position="35"/>
        <end position="120"/>
    </location>
</feature>
<evidence type="ECO:0000313" key="6">
    <source>
        <dbReference type="EMBL" id="KAJ5104515.1"/>
    </source>
</evidence>
<dbReference type="GO" id="GO:0006412">
    <property type="term" value="P:translation"/>
    <property type="evidence" value="ECO:0007669"/>
    <property type="project" value="InterPro"/>
</dbReference>
<evidence type="ECO:0000313" key="7">
    <source>
        <dbReference type="Proteomes" id="UP001141434"/>
    </source>
</evidence>
<dbReference type="Gene3D" id="3.30.1440.10">
    <property type="match status" value="1"/>
</dbReference>
<evidence type="ECO:0000256" key="4">
    <source>
        <dbReference type="SAM" id="MobiDB-lite"/>
    </source>
</evidence>
<gene>
    <name evidence="6" type="ORF">NUU61_001862</name>
</gene>
<evidence type="ECO:0000256" key="1">
    <source>
        <dbReference type="ARBA" id="ARBA00008553"/>
    </source>
</evidence>
<comment type="caution">
    <text evidence="6">The sequence shown here is derived from an EMBL/GenBank/DDBJ whole genome shotgun (WGS) entry which is preliminary data.</text>
</comment>
<keyword evidence="3" id="KW-0687">Ribonucleoprotein</keyword>
<dbReference type="InterPro" id="IPR022803">
    <property type="entry name" value="Ribosomal_uL5_dom_sf"/>
</dbReference>
<keyword evidence="7" id="KW-1185">Reference proteome</keyword>
<dbReference type="RefSeq" id="XP_056513511.1">
    <property type="nucleotide sequence ID" value="XM_056652444.1"/>
</dbReference>
<dbReference type="GO" id="GO:0003735">
    <property type="term" value="F:structural constituent of ribosome"/>
    <property type="evidence" value="ECO:0007669"/>
    <property type="project" value="InterPro"/>
</dbReference>
<reference evidence="6" key="2">
    <citation type="journal article" date="2023" name="IMA Fungus">
        <title>Comparative genomic study of the Penicillium genus elucidates a diverse pangenome and 15 lateral gene transfer events.</title>
        <authorList>
            <person name="Petersen C."/>
            <person name="Sorensen T."/>
            <person name="Nielsen M.R."/>
            <person name="Sondergaard T.E."/>
            <person name="Sorensen J.L."/>
            <person name="Fitzpatrick D.A."/>
            <person name="Frisvad J.C."/>
            <person name="Nielsen K.L."/>
        </authorList>
    </citation>
    <scope>NUCLEOTIDE SEQUENCE</scope>
    <source>
        <strain evidence="6">IBT 34128</strain>
    </source>
</reference>
<name>A0A9W9FQH6_9EURO</name>
<protein>
    <recommendedName>
        <fullName evidence="5">Large ribosomal subunit protein uL5 C-terminal domain-containing protein</fullName>
    </recommendedName>
</protein>
<dbReference type="GO" id="GO:0005840">
    <property type="term" value="C:ribosome"/>
    <property type="evidence" value="ECO:0007669"/>
    <property type="project" value="UniProtKB-KW"/>
</dbReference>
<dbReference type="Proteomes" id="UP001141434">
    <property type="component" value="Unassembled WGS sequence"/>
</dbReference>
<feature type="domain" description="Large ribosomal subunit protein uL5 C-terminal" evidence="5">
    <location>
        <begin position="232"/>
        <end position="330"/>
    </location>
</feature>
<evidence type="ECO:0000256" key="2">
    <source>
        <dbReference type="ARBA" id="ARBA00022980"/>
    </source>
</evidence>
<dbReference type="InterPro" id="IPR002132">
    <property type="entry name" value="Ribosomal_uL5"/>
</dbReference>
<dbReference type="Pfam" id="PF00673">
    <property type="entry name" value="Ribosomal_L5_C"/>
    <property type="match status" value="1"/>
</dbReference>
<evidence type="ECO:0000259" key="5">
    <source>
        <dbReference type="Pfam" id="PF00673"/>
    </source>
</evidence>
<reference evidence="6" key="1">
    <citation type="submission" date="2022-11" db="EMBL/GenBank/DDBJ databases">
        <authorList>
            <person name="Petersen C."/>
        </authorList>
    </citation>
    <scope>NUCLEOTIDE SEQUENCE</scope>
    <source>
        <strain evidence="6">IBT 34128</strain>
    </source>
</reference>
<dbReference type="OrthoDB" id="539541at2759"/>
<feature type="region of interest" description="Disordered" evidence="4">
    <location>
        <begin position="149"/>
        <end position="170"/>
    </location>
</feature>
<dbReference type="GO" id="GO:1990904">
    <property type="term" value="C:ribonucleoprotein complex"/>
    <property type="evidence" value="ECO:0007669"/>
    <property type="project" value="UniProtKB-KW"/>
</dbReference>
<dbReference type="PANTHER" id="PTHR11994">
    <property type="entry name" value="60S RIBOSOMAL PROTEIN L11-RELATED"/>
    <property type="match status" value="1"/>
</dbReference>
<organism evidence="6 7">
    <name type="scientific">Penicillium alfredii</name>
    <dbReference type="NCBI Taxonomy" id="1506179"/>
    <lineage>
        <taxon>Eukaryota</taxon>
        <taxon>Fungi</taxon>
        <taxon>Dikarya</taxon>
        <taxon>Ascomycota</taxon>
        <taxon>Pezizomycotina</taxon>
        <taxon>Eurotiomycetes</taxon>
        <taxon>Eurotiomycetidae</taxon>
        <taxon>Eurotiales</taxon>
        <taxon>Aspergillaceae</taxon>
        <taxon>Penicillium</taxon>
    </lineage>
</organism>
<dbReference type="EMBL" id="JAPMSZ010000004">
    <property type="protein sequence ID" value="KAJ5104515.1"/>
    <property type="molecule type" value="Genomic_DNA"/>
</dbReference>